<keyword evidence="4" id="KW-1185">Reference proteome</keyword>
<name>A0A0M0GFV7_SPOGL</name>
<dbReference type="PANTHER" id="PTHR31157:SF1">
    <property type="entry name" value="SCP DOMAIN-CONTAINING PROTEIN"/>
    <property type="match status" value="1"/>
</dbReference>
<protein>
    <submittedName>
        <fullName evidence="3">Serine protease</fullName>
    </submittedName>
</protein>
<dbReference type="InterPro" id="IPR014044">
    <property type="entry name" value="CAP_dom"/>
</dbReference>
<dbReference type="OrthoDB" id="9783944at2"/>
<accession>A0A0M0GFV7</accession>
<proteinExistence type="predicted"/>
<feature type="domain" description="CAP-associated" evidence="2">
    <location>
        <begin position="112"/>
        <end position="247"/>
    </location>
</feature>
<keyword evidence="3" id="KW-0645">Protease</keyword>
<dbReference type="InterPro" id="IPR029410">
    <property type="entry name" value="CAP_assoc"/>
</dbReference>
<gene>
    <name evidence="3" type="ORF">AF332_17190</name>
</gene>
<dbReference type="PANTHER" id="PTHR31157">
    <property type="entry name" value="SCP DOMAIN-CONTAINING PROTEIN"/>
    <property type="match status" value="1"/>
</dbReference>
<dbReference type="Pfam" id="PF14504">
    <property type="entry name" value="CAP_assoc_N"/>
    <property type="match status" value="1"/>
</dbReference>
<dbReference type="Gene3D" id="3.40.33.10">
    <property type="entry name" value="CAP"/>
    <property type="match status" value="1"/>
</dbReference>
<dbReference type="PATRIC" id="fig|1459.3.peg.3767"/>
<evidence type="ECO:0000313" key="3">
    <source>
        <dbReference type="EMBL" id="KON88367.1"/>
    </source>
</evidence>
<sequence>MGGDFLRKFLIVFILLVLGFAFSQSEGKLADESKSGTVIDNIKSDFQLFKDNEEMMAILNGVFEEAQIWADEFLQVIGQYTGEKNQTPEEQAQKPVLEAPEEQTFSIHNIEIGDDKTEIESKLGPSKRSSASEFGIDWHAYHDRYQNFVMVAYDKQGKAAGIYTNQDLISSSKEIAYGTPKSSVLQQLGDPLDKMRKGFVIYQLEENRDYDLYELDGNYVTIFYDKHRDNTVTSIRIISKSLEDQKDSFYASPSSTLKEGFEYQLFDITNAERVNHGVPVLEWDDTVKETARKHSSDMAENNYFDHTNLQGLSPFDRMQADEVSFMVAGENLASGQFSSIFAHEGLMNSLGHRKNILRGDYEYLGVGVAFNSKSQPYYTENFYAK</sequence>
<dbReference type="Pfam" id="PF00188">
    <property type="entry name" value="CAP"/>
    <property type="match status" value="1"/>
</dbReference>
<dbReference type="InterPro" id="IPR035940">
    <property type="entry name" value="CAP_sf"/>
</dbReference>
<keyword evidence="3" id="KW-0378">Hydrolase</keyword>
<dbReference type="CDD" id="cd05379">
    <property type="entry name" value="CAP_bacterial"/>
    <property type="match status" value="1"/>
</dbReference>
<evidence type="ECO:0000259" key="1">
    <source>
        <dbReference type="Pfam" id="PF00188"/>
    </source>
</evidence>
<dbReference type="SUPFAM" id="SSF55797">
    <property type="entry name" value="PR-1-like"/>
    <property type="match status" value="1"/>
</dbReference>
<evidence type="ECO:0000259" key="2">
    <source>
        <dbReference type="Pfam" id="PF14504"/>
    </source>
</evidence>
<comment type="caution">
    <text evidence="3">The sequence shown here is derived from an EMBL/GenBank/DDBJ whole genome shotgun (WGS) entry which is preliminary data.</text>
</comment>
<dbReference type="STRING" id="1459.AF332_17190"/>
<dbReference type="Proteomes" id="UP000037109">
    <property type="component" value="Unassembled WGS sequence"/>
</dbReference>
<dbReference type="EMBL" id="LGUF01000007">
    <property type="protein sequence ID" value="KON88367.1"/>
    <property type="molecule type" value="Genomic_DNA"/>
</dbReference>
<dbReference type="AlphaFoldDB" id="A0A0M0GFV7"/>
<evidence type="ECO:0000313" key="4">
    <source>
        <dbReference type="Proteomes" id="UP000037109"/>
    </source>
</evidence>
<dbReference type="GO" id="GO:0008233">
    <property type="term" value="F:peptidase activity"/>
    <property type="evidence" value="ECO:0007669"/>
    <property type="project" value="UniProtKB-KW"/>
</dbReference>
<dbReference type="GO" id="GO:0006508">
    <property type="term" value="P:proteolysis"/>
    <property type="evidence" value="ECO:0007669"/>
    <property type="project" value="UniProtKB-KW"/>
</dbReference>
<reference evidence="4" key="1">
    <citation type="submission" date="2015-07" db="EMBL/GenBank/DDBJ databases">
        <title>Fjat-10036 dsm4.</title>
        <authorList>
            <person name="Liu B."/>
            <person name="Wang J."/>
            <person name="Zhu Y."/>
            <person name="Liu G."/>
            <person name="Chen Q."/>
            <person name="Chen Z."/>
            <person name="Lan J."/>
            <person name="Che J."/>
            <person name="Ge C."/>
            <person name="Shi H."/>
            <person name="Pan Z."/>
            <person name="Liu X."/>
        </authorList>
    </citation>
    <scope>NUCLEOTIDE SEQUENCE [LARGE SCALE GENOMIC DNA]</scope>
    <source>
        <strain evidence="4">DSM 4</strain>
    </source>
</reference>
<feature type="domain" description="SCP" evidence="1">
    <location>
        <begin position="267"/>
        <end position="379"/>
    </location>
</feature>
<organism evidence="3 4">
    <name type="scientific">Sporosarcina globispora</name>
    <name type="common">Bacillus globisporus</name>
    <dbReference type="NCBI Taxonomy" id="1459"/>
    <lineage>
        <taxon>Bacteria</taxon>
        <taxon>Bacillati</taxon>
        <taxon>Bacillota</taxon>
        <taxon>Bacilli</taxon>
        <taxon>Bacillales</taxon>
        <taxon>Caryophanaceae</taxon>
        <taxon>Sporosarcina</taxon>
    </lineage>
</organism>